<gene>
    <name evidence="1" type="ORF">FCN74_05065</name>
</gene>
<dbReference type="GO" id="GO:0015035">
    <property type="term" value="F:protein-disulfide reductase activity"/>
    <property type="evidence" value="ECO:0007669"/>
    <property type="project" value="InterPro"/>
</dbReference>
<comment type="caution">
    <text evidence="1">The sequence shown here is derived from an EMBL/GenBank/DDBJ whole genome shotgun (WGS) entry which is preliminary data.</text>
</comment>
<keyword evidence="2" id="KW-1185">Reference proteome</keyword>
<dbReference type="RefSeq" id="WP_138931518.1">
    <property type="nucleotide sequence ID" value="NZ_SWMU01000002.1"/>
</dbReference>
<reference evidence="1 2" key="1">
    <citation type="submission" date="2019-04" db="EMBL/GenBank/DDBJ databases">
        <title>Psychroflexus halotolerans sp. nov., isolated from a marine solar saltern.</title>
        <authorList>
            <person name="Feng X."/>
        </authorList>
    </citation>
    <scope>NUCLEOTIDE SEQUENCE [LARGE SCALE GENOMIC DNA]</scope>
    <source>
        <strain evidence="1 2">WDS2C27</strain>
    </source>
</reference>
<dbReference type="InterPro" id="IPR052927">
    <property type="entry name" value="DCC_oxidoreductase"/>
</dbReference>
<dbReference type="Proteomes" id="UP000306552">
    <property type="component" value="Unassembled WGS sequence"/>
</dbReference>
<evidence type="ECO:0000313" key="1">
    <source>
        <dbReference type="EMBL" id="TKS56416.1"/>
    </source>
</evidence>
<dbReference type="PANTHER" id="PTHR33639:SF2">
    <property type="entry name" value="DUF393 DOMAIN-CONTAINING PROTEIN"/>
    <property type="match status" value="1"/>
</dbReference>
<dbReference type="EMBL" id="SWMU01000002">
    <property type="protein sequence ID" value="TKS56416.1"/>
    <property type="molecule type" value="Genomic_DNA"/>
</dbReference>
<organism evidence="1 2">
    <name type="scientific">Mesohalobacter halotolerans</name>
    <dbReference type="NCBI Taxonomy" id="1883405"/>
    <lineage>
        <taxon>Bacteria</taxon>
        <taxon>Pseudomonadati</taxon>
        <taxon>Bacteroidota</taxon>
        <taxon>Flavobacteriia</taxon>
        <taxon>Flavobacteriales</taxon>
        <taxon>Flavobacteriaceae</taxon>
        <taxon>Mesohalobacter</taxon>
    </lineage>
</organism>
<dbReference type="AlphaFoldDB" id="A0A4U5TQT3"/>
<accession>A0A4U5TQT3</accession>
<dbReference type="Pfam" id="PF04134">
    <property type="entry name" value="DCC1-like"/>
    <property type="match status" value="1"/>
</dbReference>
<dbReference type="PANTHER" id="PTHR33639">
    <property type="entry name" value="THIOL-DISULFIDE OXIDOREDUCTASE DCC"/>
    <property type="match status" value="1"/>
</dbReference>
<proteinExistence type="predicted"/>
<protein>
    <submittedName>
        <fullName evidence="1">DUF393 domain-containing protein</fullName>
    </submittedName>
</protein>
<dbReference type="OrthoDB" id="9785438at2"/>
<evidence type="ECO:0000313" key="2">
    <source>
        <dbReference type="Proteomes" id="UP000306552"/>
    </source>
</evidence>
<sequence>MRTESELPKGKHILLFDGVCNFCNDSVRFIMKRDKKDLYRYASLQSELGQKLTQERDINTDEVDSIILIQPGEAYYIKSDAALEIAKNMSGLYPVLSIFLFLPRGLRDFFYDLIAKNRYKWFGKKEACPMPSPEEQSKFLEV</sequence>
<dbReference type="InterPro" id="IPR007263">
    <property type="entry name" value="DCC1-like"/>
</dbReference>
<name>A0A4U5TQT3_9FLAO</name>